<comment type="caution">
    <text evidence="2">The sequence shown here is derived from an EMBL/GenBank/DDBJ whole genome shotgun (WGS) entry which is preliminary data.</text>
</comment>
<proteinExistence type="predicted"/>
<protein>
    <submittedName>
        <fullName evidence="2">Uncharacterized protein</fullName>
    </submittedName>
</protein>
<evidence type="ECO:0000313" key="3">
    <source>
        <dbReference type="Proteomes" id="UP000540685"/>
    </source>
</evidence>
<feature type="region of interest" description="Disordered" evidence="1">
    <location>
        <begin position="37"/>
        <end position="74"/>
    </location>
</feature>
<dbReference type="Gene3D" id="3.90.1150.10">
    <property type="entry name" value="Aspartate Aminotransferase, domain 1"/>
    <property type="match status" value="1"/>
</dbReference>
<dbReference type="InterPro" id="IPR015424">
    <property type="entry name" value="PyrdxlP-dep_Trfase"/>
</dbReference>
<dbReference type="AlphaFoldDB" id="A0A7W9MI96"/>
<evidence type="ECO:0000256" key="1">
    <source>
        <dbReference type="SAM" id="MobiDB-lite"/>
    </source>
</evidence>
<evidence type="ECO:0000313" key="2">
    <source>
        <dbReference type="EMBL" id="MBB5821293.1"/>
    </source>
</evidence>
<feature type="compositionally biased region" description="Low complexity" evidence="1">
    <location>
        <begin position="128"/>
        <end position="141"/>
    </location>
</feature>
<dbReference type="InterPro" id="IPR015422">
    <property type="entry name" value="PyrdxlP-dep_Trfase_small"/>
</dbReference>
<keyword evidence="3" id="KW-1185">Reference proteome</keyword>
<sequence>MHHAFFAGPNANRLPLTAKMRPMEQIPGPSQRWRATAREGAPATARGARVPGATGSRGRCTTPTAPLTATPITAPTAPLTTSPIAVLATVLTAVLTDGPGGVRTVTPQGSARCRADAVPGAPEVIRPSGRTGSSSVSVTGSMPASVTAAPVVVDILHNQPELPRLARTRTRKPATTACELDPATGGPAGAVVPVVPGPPEAVLRVALIRMERGTRAGRLRPPPAPAGRSCPRLTARANLSSDDLAVTRGAFTAVAEMKVTM</sequence>
<dbReference type="EMBL" id="JACHMP010000001">
    <property type="protein sequence ID" value="MBB5821293.1"/>
    <property type="molecule type" value="Genomic_DNA"/>
</dbReference>
<dbReference type="Proteomes" id="UP000540685">
    <property type="component" value="Unassembled WGS sequence"/>
</dbReference>
<accession>A0A7W9MI96</accession>
<reference evidence="2 3" key="1">
    <citation type="submission" date="2020-08" db="EMBL/GenBank/DDBJ databases">
        <title>Sequencing the genomes of 1000 actinobacteria strains.</title>
        <authorList>
            <person name="Klenk H.-P."/>
        </authorList>
    </citation>
    <scope>NUCLEOTIDE SEQUENCE [LARGE SCALE GENOMIC DNA]</scope>
    <source>
        <strain evidence="2 3">DSM 46887</strain>
    </source>
</reference>
<feature type="region of interest" description="Disordered" evidence="1">
    <location>
        <begin position="113"/>
        <end position="141"/>
    </location>
</feature>
<name>A0A7W9MI96_9ACTN</name>
<dbReference type="SUPFAM" id="SSF53383">
    <property type="entry name" value="PLP-dependent transferases"/>
    <property type="match status" value="1"/>
</dbReference>
<organism evidence="2 3">
    <name type="scientific">Streptosporangium becharense</name>
    <dbReference type="NCBI Taxonomy" id="1816182"/>
    <lineage>
        <taxon>Bacteria</taxon>
        <taxon>Bacillati</taxon>
        <taxon>Actinomycetota</taxon>
        <taxon>Actinomycetes</taxon>
        <taxon>Streptosporangiales</taxon>
        <taxon>Streptosporangiaceae</taxon>
        <taxon>Streptosporangium</taxon>
    </lineage>
</organism>
<feature type="compositionally biased region" description="Low complexity" evidence="1">
    <location>
        <begin position="61"/>
        <end position="74"/>
    </location>
</feature>
<gene>
    <name evidence="2" type="ORF">F4562_004355</name>
</gene>